<evidence type="ECO:0008006" key="4">
    <source>
        <dbReference type="Google" id="ProtNLM"/>
    </source>
</evidence>
<dbReference type="Pfam" id="PF19582">
    <property type="entry name" value="AdeT1_2"/>
    <property type="match status" value="1"/>
</dbReference>
<reference evidence="3" key="1">
    <citation type="submission" date="2017-01" db="EMBL/GenBank/DDBJ databases">
        <authorList>
            <person name="Varghese N."/>
            <person name="Submissions S."/>
        </authorList>
    </citation>
    <scope>NUCLEOTIDE SEQUENCE [LARGE SCALE GENOMIC DNA]</scope>
    <source>
        <strain evidence="3">DSM 24913</strain>
    </source>
</reference>
<dbReference type="InterPro" id="IPR045758">
    <property type="entry name" value="AdeT1/2"/>
</dbReference>
<dbReference type="Gene3D" id="3.40.190.170">
    <property type="entry name" value="Bacterial extracellular solute-binding protein, family 7"/>
    <property type="match status" value="1"/>
</dbReference>
<dbReference type="InterPro" id="IPR038404">
    <property type="entry name" value="TRAP_DctP_sf"/>
</dbReference>
<evidence type="ECO:0000256" key="1">
    <source>
        <dbReference type="SAM" id="SignalP"/>
    </source>
</evidence>
<keyword evidence="3" id="KW-1185">Reference proteome</keyword>
<protein>
    <recommendedName>
        <fullName evidence="4">TRAP-type C4-dicarboxylate transport system, substrate-binding protein</fullName>
    </recommendedName>
</protein>
<accession>A0A1N7LQL1</accession>
<feature type="signal peptide" evidence="1">
    <location>
        <begin position="1"/>
        <end position="18"/>
    </location>
</feature>
<name>A0A1N7LQL1_9GAMM</name>
<feature type="chain" id="PRO_5009943357" description="TRAP-type C4-dicarboxylate transport system, substrate-binding protein" evidence="1">
    <location>
        <begin position="19"/>
        <end position="329"/>
    </location>
</feature>
<evidence type="ECO:0000313" key="2">
    <source>
        <dbReference type="EMBL" id="SIS76118.1"/>
    </source>
</evidence>
<organism evidence="2 3">
    <name type="scientific">Thalassolituus maritimus</name>
    <dbReference type="NCBI Taxonomy" id="484498"/>
    <lineage>
        <taxon>Bacteria</taxon>
        <taxon>Pseudomonadati</taxon>
        <taxon>Pseudomonadota</taxon>
        <taxon>Gammaproteobacteria</taxon>
        <taxon>Oceanospirillales</taxon>
        <taxon>Oceanospirillaceae</taxon>
        <taxon>Thalassolituus</taxon>
    </lineage>
</organism>
<keyword evidence="1" id="KW-0732">Signal</keyword>
<dbReference type="SUPFAM" id="SSF53850">
    <property type="entry name" value="Periplasmic binding protein-like II"/>
    <property type="match status" value="1"/>
</dbReference>
<dbReference type="OrthoDB" id="9771186at2"/>
<dbReference type="RefSeq" id="WP_076515021.1">
    <property type="nucleotide sequence ID" value="NZ_FTOH01000004.1"/>
</dbReference>
<proteinExistence type="predicted"/>
<sequence length="329" mass="36687">MRKLLAIAAMTLAPFASAVEQRDLCIYDPLGNSGPMFGLMKDYREFALAEGFEIKLHAYTDEKIASDDFKAEQCDGVVMTGARARPFSKFASTIEAIGAVPTDEIMRQVVMTTAAPNAAKFMQTERYAVGGVIPAGAVYLFVNDRSIDTVEEMSGKKIATLDYDAPSIKMVNHVGAAVVPSNSANFSGKFNNGSVDIAYAPAIAYKPLEMYKGLGENGAILRYNLAYLDFQLVFHREQFSDEYTQKSREFVASLFDRAIKSIKQHTDEIEDHYWLDLPEAQQKEYNEMLRQVRITLRDEGVYDGKMLRLLKNLRCKADGSAAECVENLE</sequence>
<dbReference type="AlphaFoldDB" id="A0A1N7LQL1"/>
<gene>
    <name evidence="2" type="ORF">SAMN05421686_104161</name>
</gene>
<dbReference type="STRING" id="484498.SAMN05421686_104161"/>
<evidence type="ECO:0000313" key="3">
    <source>
        <dbReference type="Proteomes" id="UP000185639"/>
    </source>
</evidence>
<dbReference type="EMBL" id="FTOH01000004">
    <property type="protein sequence ID" value="SIS76118.1"/>
    <property type="molecule type" value="Genomic_DNA"/>
</dbReference>
<dbReference type="Proteomes" id="UP000185639">
    <property type="component" value="Unassembled WGS sequence"/>
</dbReference>